<dbReference type="EMBL" id="JSVC01000003">
    <property type="protein sequence ID" value="KIC95952.1"/>
    <property type="molecule type" value="Genomic_DNA"/>
</dbReference>
<organism evidence="1 2">
    <name type="scientific">Flavihumibacter solisilvae</name>
    <dbReference type="NCBI Taxonomy" id="1349421"/>
    <lineage>
        <taxon>Bacteria</taxon>
        <taxon>Pseudomonadati</taxon>
        <taxon>Bacteroidota</taxon>
        <taxon>Chitinophagia</taxon>
        <taxon>Chitinophagales</taxon>
        <taxon>Chitinophagaceae</taxon>
        <taxon>Flavihumibacter</taxon>
    </lineage>
</organism>
<evidence type="ECO:0008006" key="3">
    <source>
        <dbReference type="Google" id="ProtNLM"/>
    </source>
</evidence>
<proteinExistence type="predicted"/>
<comment type="caution">
    <text evidence="1">The sequence shown here is derived from an EMBL/GenBank/DDBJ whole genome shotgun (WGS) entry which is preliminary data.</text>
</comment>
<dbReference type="AlphaFoldDB" id="A0A0C1L718"/>
<sequence length="356" mass="41455">MGKNGLLFIPDISGFSRFVNEADIEHSRLIIQELLEVLVNSNQIGLRLSEIEGDAILFYRYDDSPDAHQVIKQVEKMFCDFHTHLASYDLSKYCNCNACQSAVKLTLKIITHYGELTEYKVRNFSKLMGRDVIIAHNLMKNDIEDHEYWLATENMFPFIHVNSAKWPQWHSGNKLTDIGNISFQYTQLGMLRDEIKPVLVPKVKFSELALAFSMRKTFKTRIRLLFRATADFELRSRWMEGVKQAEKFNDLLPRSGMRCKITSEDGEAIISSRSKVLADDLIEFTENDEGLNYLVHYTLSKIEPGVVNLKFNYYIRKNAISELHFKQDEKEMVMKRYKKSFANLVRLIDEIDPLKK</sequence>
<reference evidence="1 2" key="1">
    <citation type="submission" date="2014-11" db="EMBL/GenBank/DDBJ databases">
        <title>Genome sequence of Flavihumibacter solisilvae 3-3.</title>
        <authorList>
            <person name="Zhou G."/>
            <person name="Li M."/>
            <person name="Wang G."/>
        </authorList>
    </citation>
    <scope>NUCLEOTIDE SEQUENCE [LARGE SCALE GENOMIC DNA]</scope>
    <source>
        <strain evidence="1 2">3-3</strain>
    </source>
</reference>
<evidence type="ECO:0000313" key="1">
    <source>
        <dbReference type="EMBL" id="KIC95952.1"/>
    </source>
</evidence>
<dbReference type="RefSeq" id="WP_039137276.1">
    <property type="nucleotide sequence ID" value="NZ_JSVC01000003.1"/>
</dbReference>
<dbReference type="InterPro" id="IPR020503">
    <property type="entry name" value="Uncharacterised_Rv2561"/>
</dbReference>
<dbReference type="STRING" id="1349421.OI18_03470"/>
<keyword evidence="2" id="KW-1185">Reference proteome</keyword>
<protein>
    <recommendedName>
        <fullName evidence="3">DUF2652 domain-containing protein</fullName>
    </recommendedName>
</protein>
<dbReference type="Proteomes" id="UP000031408">
    <property type="component" value="Unassembled WGS sequence"/>
</dbReference>
<gene>
    <name evidence="1" type="ORF">OI18_03470</name>
</gene>
<dbReference type="OrthoDB" id="625021at2"/>
<name>A0A0C1L718_9BACT</name>
<evidence type="ECO:0000313" key="2">
    <source>
        <dbReference type="Proteomes" id="UP000031408"/>
    </source>
</evidence>
<dbReference type="Pfam" id="PF10851">
    <property type="entry name" value="DUF2652"/>
    <property type="match status" value="1"/>
</dbReference>
<dbReference type="SUPFAM" id="SSF55961">
    <property type="entry name" value="Bet v1-like"/>
    <property type="match status" value="1"/>
</dbReference>
<accession>A0A0C1L718</accession>